<reference evidence="2" key="1">
    <citation type="journal article" date="2023" name="Plant J.">
        <title>Genome sequences and population genomics provide insights into the demographic history, inbreeding, and mutation load of two 'living fossil' tree species of Dipteronia.</title>
        <authorList>
            <person name="Feng Y."/>
            <person name="Comes H.P."/>
            <person name="Chen J."/>
            <person name="Zhu S."/>
            <person name="Lu R."/>
            <person name="Zhang X."/>
            <person name="Li P."/>
            <person name="Qiu J."/>
            <person name="Olsen K.M."/>
            <person name="Qiu Y."/>
        </authorList>
    </citation>
    <scope>NUCLEOTIDE SEQUENCE</scope>
    <source>
        <strain evidence="2">KIB01</strain>
    </source>
</reference>
<sequence>MLTTLSSTGLLPETLQYLDVHDCPKLESITTSFASNSSLGFIQIGNCESLRSIPQGLHNLSNLQKICNGGCPFIESISEGLNNLSHLHQIHIDHCPGLVTFAEEGLPSTIFSLVIKKCEELRALPNCMHKLKSLQELKILGCPRITSFPEEGIATNLTSLSIGDPNIYKSLSEWGLHKLTHLRHLEKSGCPDAMSFPEEQMGMVLPETLTELTIAVFPNLKYLSAKGFCNLTCLEVLSIRDCSSLKSFPEVGLPSSLLQLHIIRCPWLEKQCKRDKGQEWQKIADIPFVMIDGKFIYDPEEEQ</sequence>
<evidence type="ECO:0000256" key="1">
    <source>
        <dbReference type="ARBA" id="ARBA00022821"/>
    </source>
</evidence>
<keyword evidence="1" id="KW-0611">Plant defense</keyword>
<evidence type="ECO:0008006" key="4">
    <source>
        <dbReference type="Google" id="ProtNLM"/>
    </source>
</evidence>
<evidence type="ECO:0000313" key="3">
    <source>
        <dbReference type="Proteomes" id="UP001280121"/>
    </source>
</evidence>
<dbReference type="Gene3D" id="3.80.10.10">
    <property type="entry name" value="Ribonuclease Inhibitor"/>
    <property type="match status" value="2"/>
</dbReference>
<evidence type="ECO:0000313" key="2">
    <source>
        <dbReference type="EMBL" id="KAK2640045.1"/>
    </source>
</evidence>
<dbReference type="SUPFAM" id="SSF52058">
    <property type="entry name" value="L domain-like"/>
    <property type="match status" value="1"/>
</dbReference>
<gene>
    <name evidence="2" type="ORF">Ddye_027840</name>
</gene>
<protein>
    <recommendedName>
        <fullName evidence="4">Disease resistance protein</fullName>
    </recommendedName>
</protein>
<dbReference type="Proteomes" id="UP001280121">
    <property type="component" value="Unassembled WGS sequence"/>
</dbReference>
<dbReference type="GO" id="GO:0006952">
    <property type="term" value="P:defense response"/>
    <property type="evidence" value="ECO:0007669"/>
    <property type="project" value="UniProtKB-KW"/>
</dbReference>
<accession>A0AAD9TQT4</accession>
<dbReference type="InterPro" id="IPR032675">
    <property type="entry name" value="LRR_dom_sf"/>
</dbReference>
<comment type="caution">
    <text evidence="2">The sequence shown here is derived from an EMBL/GenBank/DDBJ whole genome shotgun (WGS) entry which is preliminary data.</text>
</comment>
<dbReference type="EMBL" id="JANJYI010000008">
    <property type="protein sequence ID" value="KAK2640045.1"/>
    <property type="molecule type" value="Genomic_DNA"/>
</dbReference>
<dbReference type="PANTHER" id="PTHR36766:SF40">
    <property type="entry name" value="DISEASE RESISTANCE PROTEIN RGA3"/>
    <property type="match status" value="1"/>
</dbReference>
<proteinExistence type="predicted"/>
<dbReference type="AlphaFoldDB" id="A0AAD9TQT4"/>
<name>A0AAD9TQT4_9ROSI</name>
<keyword evidence="3" id="KW-1185">Reference proteome</keyword>
<dbReference type="PANTHER" id="PTHR36766">
    <property type="entry name" value="PLANT BROAD-SPECTRUM MILDEW RESISTANCE PROTEIN RPW8"/>
    <property type="match status" value="1"/>
</dbReference>
<organism evidence="2 3">
    <name type="scientific">Dipteronia dyeriana</name>
    <dbReference type="NCBI Taxonomy" id="168575"/>
    <lineage>
        <taxon>Eukaryota</taxon>
        <taxon>Viridiplantae</taxon>
        <taxon>Streptophyta</taxon>
        <taxon>Embryophyta</taxon>
        <taxon>Tracheophyta</taxon>
        <taxon>Spermatophyta</taxon>
        <taxon>Magnoliopsida</taxon>
        <taxon>eudicotyledons</taxon>
        <taxon>Gunneridae</taxon>
        <taxon>Pentapetalae</taxon>
        <taxon>rosids</taxon>
        <taxon>malvids</taxon>
        <taxon>Sapindales</taxon>
        <taxon>Sapindaceae</taxon>
        <taxon>Hippocastanoideae</taxon>
        <taxon>Acereae</taxon>
        <taxon>Dipteronia</taxon>
    </lineage>
</organism>